<sequence length="69" mass="7875">WAFKTAHRYRTNHRNRRLSASSFDDDDDDSDGAMSVDSHPIFQNANCVPTKSIGSIDNLRGRYKKTKTT</sequence>
<dbReference type="EMBL" id="CAJOBI010103514">
    <property type="protein sequence ID" value="CAF4598966.1"/>
    <property type="molecule type" value="Genomic_DNA"/>
</dbReference>
<dbReference type="EMBL" id="CAJOBI010157458">
    <property type="protein sequence ID" value="CAF4837570.1"/>
    <property type="molecule type" value="Genomic_DNA"/>
</dbReference>
<accession>A0A8S2Z309</accession>
<dbReference type="Proteomes" id="UP000676336">
    <property type="component" value="Unassembled WGS sequence"/>
</dbReference>
<feature type="compositionally biased region" description="Basic residues" evidence="1">
    <location>
        <begin position="1"/>
        <end position="17"/>
    </location>
</feature>
<comment type="caution">
    <text evidence="2">The sequence shown here is derived from an EMBL/GenBank/DDBJ whole genome shotgun (WGS) entry which is preliminary data.</text>
</comment>
<feature type="non-terminal residue" evidence="2">
    <location>
        <position position="1"/>
    </location>
</feature>
<feature type="region of interest" description="Disordered" evidence="1">
    <location>
        <begin position="1"/>
        <end position="38"/>
    </location>
</feature>
<reference evidence="2" key="1">
    <citation type="submission" date="2021-02" db="EMBL/GenBank/DDBJ databases">
        <authorList>
            <person name="Nowell W R."/>
        </authorList>
    </citation>
    <scope>NUCLEOTIDE SEQUENCE</scope>
</reference>
<proteinExistence type="predicted"/>
<protein>
    <submittedName>
        <fullName evidence="2">Uncharacterized protein</fullName>
    </submittedName>
</protein>
<evidence type="ECO:0000313" key="2">
    <source>
        <dbReference type="EMBL" id="CAF4598966.1"/>
    </source>
</evidence>
<organism evidence="2 4">
    <name type="scientific">Rotaria magnacalcarata</name>
    <dbReference type="NCBI Taxonomy" id="392030"/>
    <lineage>
        <taxon>Eukaryota</taxon>
        <taxon>Metazoa</taxon>
        <taxon>Spiralia</taxon>
        <taxon>Gnathifera</taxon>
        <taxon>Rotifera</taxon>
        <taxon>Eurotatoria</taxon>
        <taxon>Bdelloidea</taxon>
        <taxon>Philodinida</taxon>
        <taxon>Philodinidae</taxon>
        <taxon>Rotaria</taxon>
    </lineage>
</organism>
<evidence type="ECO:0000313" key="4">
    <source>
        <dbReference type="Proteomes" id="UP000676336"/>
    </source>
</evidence>
<gene>
    <name evidence="2" type="ORF">SMN809_LOCUS38997</name>
    <name evidence="3" type="ORF">SMN809_LOCUS48779</name>
</gene>
<dbReference type="AlphaFoldDB" id="A0A8S2Z309"/>
<evidence type="ECO:0000313" key="3">
    <source>
        <dbReference type="EMBL" id="CAF4837570.1"/>
    </source>
</evidence>
<name>A0A8S2Z309_9BILA</name>
<evidence type="ECO:0000256" key="1">
    <source>
        <dbReference type="SAM" id="MobiDB-lite"/>
    </source>
</evidence>